<evidence type="ECO:0000256" key="2">
    <source>
        <dbReference type="ARBA" id="ARBA00029447"/>
    </source>
</evidence>
<keyword evidence="1 3" id="KW-0807">Transducer</keyword>
<feature type="region of interest" description="Disordered" evidence="5">
    <location>
        <begin position="244"/>
        <end position="267"/>
    </location>
</feature>
<keyword evidence="6" id="KW-0812">Transmembrane</keyword>
<dbReference type="Gene3D" id="1.10.287.950">
    <property type="entry name" value="Methyl-accepting chemotaxis protein"/>
    <property type="match status" value="1"/>
</dbReference>
<feature type="coiled-coil region" evidence="4">
    <location>
        <begin position="374"/>
        <end position="415"/>
    </location>
</feature>
<comment type="similarity">
    <text evidence="2">Belongs to the methyl-accepting chemotaxis (MCP) protein family.</text>
</comment>
<dbReference type="GO" id="GO:0016020">
    <property type="term" value="C:membrane"/>
    <property type="evidence" value="ECO:0007669"/>
    <property type="project" value="InterPro"/>
</dbReference>
<dbReference type="EMBL" id="JAOPJZ010000002">
    <property type="protein sequence ID" value="MCU4751275.1"/>
    <property type="molecule type" value="Genomic_DNA"/>
</dbReference>
<dbReference type="Pfam" id="PF00015">
    <property type="entry name" value="MCPsignal"/>
    <property type="match status" value="1"/>
</dbReference>
<evidence type="ECO:0000256" key="1">
    <source>
        <dbReference type="ARBA" id="ARBA00023224"/>
    </source>
</evidence>
<dbReference type="PANTHER" id="PTHR32089:SF112">
    <property type="entry name" value="LYSOZYME-LIKE PROTEIN-RELATED"/>
    <property type="match status" value="1"/>
</dbReference>
<protein>
    <submittedName>
        <fullName evidence="9">Methyl-accepting chemotaxis protein</fullName>
    </submittedName>
</protein>
<feature type="coiled-coil region" evidence="4">
    <location>
        <begin position="553"/>
        <end position="580"/>
    </location>
</feature>
<dbReference type="CDD" id="cd06225">
    <property type="entry name" value="HAMP"/>
    <property type="match status" value="1"/>
</dbReference>
<dbReference type="Pfam" id="PF00672">
    <property type="entry name" value="HAMP"/>
    <property type="match status" value="1"/>
</dbReference>
<evidence type="ECO:0000256" key="5">
    <source>
        <dbReference type="SAM" id="MobiDB-lite"/>
    </source>
</evidence>
<feature type="region of interest" description="Disordered" evidence="5">
    <location>
        <begin position="722"/>
        <end position="745"/>
    </location>
</feature>
<evidence type="ECO:0000256" key="3">
    <source>
        <dbReference type="PROSITE-ProRule" id="PRU00284"/>
    </source>
</evidence>
<evidence type="ECO:0000259" key="7">
    <source>
        <dbReference type="PROSITE" id="PS50111"/>
    </source>
</evidence>
<feature type="compositionally biased region" description="Polar residues" evidence="5">
    <location>
        <begin position="472"/>
        <end position="494"/>
    </location>
</feature>
<feature type="compositionally biased region" description="Low complexity" evidence="5">
    <location>
        <begin position="722"/>
        <end position="737"/>
    </location>
</feature>
<comment type="caution">
    <text evidence="9">The sequence shown here is derived from an EMBL/GenBank/DDBJ whole genome shotgun (WGS) entry which is preliminary data.</text>
</comment>
<keyword evidence="6" id="KW-1133">Transmembrane helix</keyword>
<dbReference type="SMART" id="SM00283">
    <property type="entry name" value="MA"/>
    <property type="match status" value="1"/>
</dbReference>
<dbReference type="Proteomes" id="UP001321047">
    <property type="component" value="Unassembled WGS sequence"/>
</dbReference>
<feature type="domain" description="HAMP" evidence="8">
    <location>
        <begin position="330"/>
        <end position="382"/>
    </location>
</feature>
<sequence>MVGTLRQLVPKAIRRSYALKFGIVLLVIGLAIGLVGIAGTAQIESEVTENANEEAATGAQQEAEKLDAWIERNEWTTRMISQSAVVQDRDNEAIDRYLQNWHDDLPEGTHHVHYVDLNRNQVTASTNEETVGTELADLNVPDGENWIRSDLDADRVHLSDSYVDTTDDSEEPVLAFVQLVGDQPDRVIIYTATLSSYANQFESAGTDTQLTFAVDDSDRVVMDDVGFSESGAFHAAYEPASTLEAARTDDRGSSQLDADPSGALASPGYSYPTSPYVVGSAQSEHTDWVVLVHTPTSEAYGFVETVTKYGLYATGFGVFVIAIGGMVLGRNTATAIDRLTAKAKQMEDGDLDVEFDNPRIDNIGQLYDGFDSMQSQLRTQIQVAENARDEAEIAREQTEAMNRHLESKADEYSEVMQACADGDLTARMAVDSENEAMCAIATEFNDMVCDLESTTAAVKAFAEEVATASEQVTASSEEVRSASEQVTESVQQISDGADRQNDRLQSVTAEMSSLSTTTEQIAASSNQVADIAERTADAGERGREAAQVAIDGMNEIEDESADAVDAIEALEAEMAQIDELTEFITQVAEQTNMLALNANIEASRTDADDAGFSVVASEVKALAAETKDAAEDIEARLERIHEQTEHTATEVQLTSQRVTEHTDSVRQAVDALEEIAGYAAETNTGVQEISAASQQQAASTQEVVAMVEEVVTISQQTTAESENVAAAAEEQTTALTEVSGSASELTTQASELSSALDRFETNIDLEGESQRPNDELAPNTPTDKSDTGEVFEFAEPTNADSSHSDTL</sequence>
<dbReference type="AlphaFoldDB" id="A0AAP2Z6Y4"/>
<gene>
    <name evidence="9" type="ORF">OB919_04635</name>
</gene>
<evidence type="ECO:0000313" key="9">
    <source>
        <dbReference type="EMBL" id="MCU4751275.1"/>
    </source>
</evidence>
<feature type="region of interest" description="Disordered" evidence="5">
    <location>
        <begin position="763"/>
        <end position="807"/>
    </location>
</feature>
<feature type="transmembrane region" description="Helical" evidence="6">
    <location>
        <begin position="21"/>
        <end position="41"/>
    </location>
</feature>
<evidence type="ECO:0000259" key="8">
    <source>
        <dbReference type="PROSITE" id="PS50885"/>
    </source>
</evidence>
<proteinExistence type="inferred from homology"/>
<dbReference type="PROSITE" id="PS50111">
    <property type="entry name" value="CHEMOTAXIS_TRANSDUC_2"/>
    <property type="match status" value="1"/>
</dbReference>
<name>A0AAP2Z6Y4_9EURY</name>
<reference evidence="9 10" key="1">
    <citation type="submission" date="2022-09" db="EMBL/GenBank/DDBJ databases">
        <title>Enrichment on poylsaccharides allowed isolation of novel metabolic and taxonomic groups of Haloarchaea.</title>
        <authorList>
            <person name="Sorokin D.Y."/>
            <person name="Elcheninov A.G."/>
            <person name="Khizhniak T.V."/>
            <person name="Kolganova T.V."/>
            <person name="Kublanov I.V."/>
        </authorList>
    </citation>
    <scope>NUCLEOTIDE SEQUENCE [LARGE SCALE GENOMIC DNA]</scope>
    <source>
        <strain evidence="9 10">AArc-curdl1</strain>
    </source>
</reference>
<feature type="domain" description="Methyl-accepting transducer" evidence="7">
    <location>
        <begin position="475"/>
        <end position="711"/>
    </location>
</feature>
<keyword evidence="10" id="KW-1185">Reference proteome</keyword>
<dbReference type="RefSeq" id="WP_342806875.1">
    <property type="nucleotide sequence ID" value="NZ_JAOPJZ010000002.1"/>
</dbReference>
<feature type="domain" description="HAMP" evidence="8">
    <location>
        <begin position="403"/>
        <end position="456"/>
    </location>
</feature>
<dbReference type="SUPFAM" id="SSF58104">
    <property type="entry name" value="Methyl-accepting chemotaxis protein (MCP) signaling domain"/>
    <property type="match status" value="1"/>
</dbReference>
<evidence type="ECO:0000313" key="10">
    <source>
        <dbReference type="Proteomes" id="UP001321047"/>
    </source>
</evidence>
<organism evidence="9 10">
    <name type="scientific">Natronosalvus hydrolyticus</name>
    <dbReference type="NCBI Taxonomy" id="2979988"/>
    <lineage>
        <taxon>Archaea</taxon>
        <taxon>Methanobacteriati</taxon>
        <taxon>Methanobacteriota</taxon>
        <taxon>Stenosarchaea group</taxon>
        <taxon>Halobacteria</taxon>
        <taxon>Halobacteriales</taxon>
        <taxon>Natrialbaceae</taxon>
        <taxon>Natronosalvus</taxon>
    </lineage>
</organism>
<dbReference type="Gene3D" id="6.10.250.1910">
    <property type="match status" value="1"/>
</dbReference>
<dbReference type="SMART" id="SM00304">
    <property type="entry name" value="HAMP"/>
    <property type="match status" value="2"/>
</dbReference>
<keyword evidence="6" id="KW-0472">Membrane</keyword>
<dbReference type="PROSITE" id="PS50885">
    <property type="entry name" value="HAMP"/>
    <property type="match status" value="2"/>
</dbReference>
<dbReference type="InterPro" id="IPR004089">
    <property type="entry name" value="MCPsignal_dom"/>
</dbReference>
<evidence type="ECO:0000256" key="6">
    <source>
        <dbReference type="SAM" id="Phobius"/>
    </source>
</evidence>
<dbReference type="GO" id="GO:0007165">
    <property type="term" value="P:signal transduction"/>
    <property type="evidence" value="ECO:0007669"/>
    <property type="project" value="UniProtKB-KW"/>
</dbReference>
<keyword evidence="4" id="KW-0175">Coiled coil</keyword>
<evidence type="ECO:0000256" key="4">
    <source>
        <dbReference type="SAM" id="Coils"/>
    </source>
</evidence>
<dbReference type="PANTHER" id="PTHR32089">
    <property type="entry name" value="METHYL-ACCEPTING CHEMOTAXIS PROTEIN MCPB"/>
    <property type="match status" value="1"/>
</dbReference>
<accession>A0AAP2Z6Y4</accession>
<feature type="coiled-coil region" evidence="4">
    <location>
        <begin position="616"/>
        <end position="643"/>
    </location>
</feature>
<dbReference type="InterPro" id="IPR003660">
    <property type="entry name" value="HAMP_dom"/>
</dbReference>
<feature type="region of interest" description="Disordered" evidence="5">
    <location>
        <begin position="472"/>
        <end position="500"/>
    </location>
</feature>
<dbReference type="CDD" id="cd11386">
    <property type="entry name" value="MCP_signal"/>
    <property type="match status" value="1"/>
</dbReference>